<evidence type="ECO:0000313" key="2">
    <source>
        <dbReference type="Proteomes" id="UP000299102"/>
    </source>
</evidence>
<sequence>MVFIFQALIGAVQFRKKSDIPKENEIIRDEIEIRETLNRRNVFRSIRNETDHYHIVHQLQELKRTFRNTCMVYELIDLRSVNLKHVAYLIWQRENPEDDEAKPMHLRSNGPVKESN</sequence>
<dbReference type="AlphaFoldDB" id="A0A4C1YB16"/>
<name>A0A4C1YB16_EUMVA</name>
<proteinExistence type="predicted"/>
<accession>A0A4C1YB16</accession>
<keyword evidence="2" id="KW-1185">Reference proteome</keyword>
<protein>
    <submittedName>
        <fullName evidence="1">Uncharacterized protein</fullName>
    </submittedName>
</protein>
<organism evidence="1 2">
    <name type="scientific">Eumeta variegata</name>
    <name type="common">Bagworm moth</name>
    <name type="synonym">Eumeta japonica</name>
    <dbReference type="NCBI Taxonomy" id="151549"/>
    <lineage>
        <taxon>Eukaryota</taxon>
        <taxon>Metazoa</taxon>
        <taxon>Ecdysozoa</taxon>
        <taxon>Arthropoda</taxon>
        <taxon>Hexapoda</taxon>
        <taxon>Insecta</taxon>
        <taxon>Pterygota</taxon>
        <taxon>Neoptera</taxon>
        <taxon>Endopterygota</taxon>
        <taxon>Lepidoptera</taxon>
        <taxon>Glossata</taxon>
        <taxon>Ditrysia</taxon>
        <taxon>Tineoidea</taxon>
        <taxon>Psychidae</taxon>
        <taxon>Oiketicinae</taxon>
        <taxon>Eumeta</taxon>
    </lineage>
</organism>
<reference evidence="1 2" key="1">
    <citation type="journal article" date="2019" name="Commun. Biol.">
        <title>The bagworm genome reveals a unique fibroin gene that provides high tensile strength.</title>
        <authorList>
            <person name="Kono N."/>
            <person name="Nakamura H."/>
            <person name="Ohtoshi R."/>
            <person name="Tomita M."/>
            <person name="Numata K."/>
            <person name="Arakawa K."/>
        </authorList>
    </citation>
    <scope>NUCLEOTIDE SEQUENCE [LARGE SCALE GENOMIC DNA]</scope>
</reference>
<comment type="caution">
    <text evidence="1">The sequence shown here is derived from an EMBL/GenBank/DDBJ whole genome shotgun (WGS) entry which is preliminary data.</text>
</comment>
<evidence type="ECO:0000313" key="1">
    <source>
        <dbReference type="EMBL" id="GBP73266.1"/>
    </source>
</evidence>
<dbReference type="Proteomes" id="UP000299102">
    <property type="component" value="Unassembled WGS sequence"/>
</dbReference>
<gene>
    <name evidence="1" type="ORF">EVAR_54760_1</name>
</gene>
<dbReference type="EMBL" id="BGZK01001168">
    <property type="protein sequence ID" value="GBP73266.1"/>
    <property type="molecule type" value="Genomic_DNA"/>
</dbReference>